<dbReference type="CDD" id="cd21133">
    <property type="entry name" value="EVE"/>
    <property type="match status" value="1"/>
</dbReference>
<dbReference type="InterPro" id="IPR002740">
    <property type="entry name" value="EVE_domain"/>
</dbReference>
<dbReference type="InterPro" id="IPR047197">
    <property type="entry name" value="THYN1-like_EVE"/>
</dbReference>
<dbReference type="Gene3D" id="3.10.590.10">
    <property type="entry name" value="ph1033 like domains"/>
    <property type="match status" value="1"/>
</dbReference>
<evidence type="ECO:0000259" key="1">
    <source>
        <dbReference type="Pfam" id="PF01878"/>
    </source>
</evidence>
<dbReference type="InterPro" id="IPR052181">
    <property type="entry name" value="5hmC_binding"/>
</dbReference>
<dbReference type="PANTHER" id="PTHR14087">
    <property type="entry name" value="THYMOCYTE NUCLEAR PROTEIN 1"/>
    <property type="match status" value="1"/>
</dbReference>
<sequence length="137" mass="15604">MQYWLVKQEPEKYPWAQFVKDKGTYWDGVRNYQARNNLRTMKKGDLVMYYHSVSEKAVVGVAKVTTEAYPDPTAKAGGWSVVDLKPVKAMVESVTLDQIKTDPKLVEIALIKQSRLSVMPLRAAEFKRILQLGKTKA</sequence>
<dbReference type="SUPFAM" id="SSF88697">
    <property type="entry name" value="PUA domain-like"/>
    <property type="match status" value="1"/>
</dbReference>
<dbReference type="GO" id="GO:0005634">
    <property type="term" value="C:nucleus"/>
    <property type="evidence" value="ECO:0007669"/>
    <property type="project" value="TreeGrafter"/>
</dbReference>
<gene>
    <name evidence="2" type="ORF">METZ01_LOCUS238829</name>
</gene>
<dbReference type="Pfam" id="PF01878">
    <property type="entry name" value="EVE"/>
    <property type="match status" value="1"/>
</dbReference>
<evidence type="ECO:0000313" key="2">
    <source>
        <dbReference type="EMBL" id="SVB85975.1"/>
    </source>
</evidence>
<dbReference type="InterPro" id="IPR015947">
    <property type="entry name" value="PUA-like_sf"/>
</dbReference>
<name>A0A382HFU5_9ZZZZ</name>
<organism evidence="2">
    <name type="scientific">marine metagenome</name>
    <dbReference type="NCBI Taxonomy" id="408172"/>
    <lineage>
        <taxon>unclassified sequences</taxon>
        <taxon>metagenomes</taxon>
        <taxon>ecological metagenomes</taxon>
    </lineage>
</organism>
<reference evidence="2" key="1">
    <citation type="submission" date="2018-05" db="EMBL/GenBank/DDBJ databases">
        <authorList>
            <person name="Lanie J.A."/>
            <person name="Ng W.-L."/>
            <person name="Kazmierczak K.M."/>
            <person name="Andrzejewski T.M."/>
            <person name="Davidsen T.M."/>
            <person name="Wayne K.J."/>
            <person name="Tettelin H."/>
            <person name="Glass J.I."/>
            <person name="Rusch D."/>
            <person name="Podicherti R."/>
            <person name="Tsui H.-C.T."/>
            <person name="Winkler M.E."/>
        </authorList>
    </citation>
    <scope>NUCLEOTIDE SEQUENCE</scope>
</reference>
<protein>
    <recommendedName>
        <fullName evidence="1">EVE domain-containing protein</fullName>
    </recommendedName>
</protein>
<dbReference type="EMBL" id="UINC01060937">
    <property type="protein sequence ID" value="SVB85975.1"/>
    <property type="molecule type" value="Genomic_DNA"/>
</dbReference>
<dbReference type="AlphaFoldDB" id="A0A382HFU5"/>
<accession>A0A382HFU5</accession>
<feature type="domain" description="EVE" evidence="1">
    <location>
        <begin position="2"/>
        <end position="132"/>
    </location>
</feature>
<proteinExistence type="predicted"/>
<dbReference type="PANTHER" id="PTHR14087:SF7">
    <property type="entry name" value="THYMOCYTE NUCLEAR PROTEIN 1"/>
    <property type="match status" value="1"/>
</dbReference>